<evidence type="ECO:0000313" key="4">
    <source>
        <dbReference type="Proteomes" id="UP000006380"/>
    </source>
</evidence>
<dbReference type="HOGENOM" id="CLU_009583_0_3_7"/>
<dbReference type="SUPFAM" id="SSF53756">
    <property type="entry name" value="UDP-Glycosyltransferase/glycogen phosphorylase"/>
    <property type="match status" value="1"/>
</dbReference>
<dbReference type="Pfam" id="PF00534">
    <property type="entry name" value="Glycos_transf_1"/>
    <property type="match status" value="1"/>
</dbReference>
<organism evidence="3 4">
    <name type="scientific">Campylobacter curvus (strain 525.92)</name>
    <dbReference type="NCBI Taxonomy" id="360105"/>
    <lineage>
        <taxon>Bacteria</taxon>
        <taxon>Pseudomonadati</taxon>
        <taxon>Campylobacterota</taxon>
        <taxon>Epsilonproteobacteria</taxon>
        <taxon>Campylobacterales</taxon>
        <taxon>Campylobacteraceae</taxon>
        <taxon>Campylobacter</taxon>
    </lineage>
</organism>
<evidence type="ECO:0000259" key="2">
    <source>
        <dbReference type="Pfam" id="PF13439"/>
    </source>
</evidence>
<dbReference type="OrthoDB" id="9790710at2"/>
<dbReference type="PANTHER" id="PTHR12526:SF638">
    <property type="entry name" value="SPORE COAT PROTEIN SA"/>
    <property type="match status" value="1"/>
</dbReference>
<reference evidence="3" key="1">
    <citation type="submission" date="2016-07" db="EMBL/GenBank/DDBJ databases">
        <title>Comparative genomics of the Campylobacter concisus group.</title>
        <authorList>
            <person name="Miller W.G."/>
            <person name="Yee E."/>
            <person name="Chapman M.H."/>
            <person name="Huynh S."/>
            <person name="Bono J.L."/>
            <person name="On S.L.W."/>
            <person name="StLeger J."/>
            <person name="Foster G."/>
            <person name="Parker C.T."/>
        </authorList>
    </citation>
    <scope>NUCLEOTIDE SEQUENCE</scope>
    <source>
        <strain evidence="3">525.92</strain>
    </source>
</reference>
<dbReference type="KEGG" id="ccv:CCV52592_0295"/>
<gene>
    <name evidence="3" type="ORF">CCV52592_0295</name>
</gene>
<feature type="domain" description="Glycosyltransferase subfamily 4-like N-terminal" evidence="2">
    <location>
        <begin position="60"/>
        <end position="156"/>
    </location>
</feature>
<proteinExistence type="predicted"/>
<dbReference type="Pfam" id="PF13439">
    <property type="entry name" value="Glyco_transf_4"/>
    <property type="match status" value="1"/>
</dbReference>
<dbReference type="STRING" id="360105.CCV52592_0295"/>
<dbReference type="InterPro" id="IPR028098">
    <property type="entry name" value="Glyco_trans_4-like_N"/>
</dbReference>
<accession>A7GZ31</accession>
<dbReference type="RefSeq" id="WP_011992420.1">
    <property type="nucleotide sequence ID" value="NC_009715.2"/>
</dbReference>
<evidence type="ECO:0000313" key="3">
    <source>
        <dbReference type="EMBL" id="EAU00067.1"/>
    </source>
</evidence>
<keyword evidence="4" id="KW-1185">Reference proteome</keyword>
<sequence length="345" mass="39986">MKIALVIDKFVIGGGLEHIYQICKNMQDVEFGIFGKDGDGKDKFNNLLNVKIFNKGYDKNYVMSFGADIIHIHHLKPLLALYTINVKKIFTVHGIHLRKYDFIKGLKSKIFKFLRLNLEKYLYKKTELIVTVSNDDQEYLKRHYGINSYVIYNGIDFSPMENLINNKNISRRDLLLPFNQVLYLTVARFDFPKGYDILVGAIRELKYLNEIQDKIFIFVGDGPLLDEIKNLVIKYDLNDYVYFMGNRNNVYEIMNACDCFVLPSRWEGFPISLIEAIGCNLPIIASDASGNRTIHNMEKSVVLFKNLDISDLCRKLLSIPIPNYVNKDIFCVSNMVLKLKKIYNI</sequence>
<dbReference type="GO" id="GO:0016757">
    <property type="term" value="F:glycosyltransferase activity"/>
    <property type="evidence" value="ECO:0007669"/>
    <property type="project" value="InterPro"/>
</dbReference>
<dbReference type="Proteomes" id="UP000006380">
    <property type="component" value="Chromosome"/>
</dbReference>
<evidence type="ECO:0000259" key="1">
    <source>
        <dbReference type="Pfam" id="PF00534"/>
    </source>
</evidence>
<dbReference type="InterPro" id="IPR001296">
    <property type="entry name" value="Glyco_trans_1"/>
</dbReference>
<dbReference type="CDD" id="cd03801">
    <property type="entry name" value="GT4_PimA-like"/>
    <property type="match status" value="1"/>
</dbReference>
<dbReference type="EMBL" id="CP000767">
    <property type="protein sequence ID" value="EAU00067.1"/>
    <property type="molecule type" value="Genomic_DNA"/>
</dbReference>
<dbReference type="AlphaFoldDB" id="A7GZ31"/>
<dbReference type="PANTHER" id="PTHR12526">
    <property type="entry name" value="GLYCOSYLTRANSFERASE"/>
    <property type="match status" value="1"/>
</dbReference>
<feature type="domain" description="Glycosyl transferase family 1" evidence="1">
    <location>
        <begin position="168"/>
        <end position="317"/>
    </location>
</feature>
<dbReference type="Gene3D" id="3.40.50.2000">
    <property type="entry name" value="Glycogen Phosphorylase B"/>
    <property type="match status" value="2"/>
</dbReference>
<protein>
    <submittedName>
        <fullName evidence="3">Glycosyltransferase, family 1</fullName>
    </submittedName>
</protein>
<name>A7GZ31_CAMC5</name>